<organism evidence="2 3">
    <name type="scientific">Mesorhizobium alhagi CCNWXJ12-2</name>
    <dbReference type="NCBI Taxonomy" id="1107882"/>
    <lineage>
        <taxon>Bacteria</taxon>
        <taxon>Pseudomonadati</taxon>
        <taxon>Pseudomonadota</taxon>
        <taxon>Alphaproteobacteria</taxon>
        <taxon>Hyphomicrobiales</taxon>
        <taxon>Phyllobacteriaceae</taxon>
        <taxon>Allomesorhizobium</taxon>
    </lineage>
</organism>
<keyword evidence="3" id="KW-1185">Reference proteome</keyword>
<feature type="signal peptide" evidence="1">
    <location>
        <begin position="1"/>
        <end position="20"/>
    </location>
</feature>
<sequence>MRAILSVFASCLLFIVVASAAEKGAPGQQAIKEILAGAKRWTFIFEFTPENLPTDRASSTEFEFFWRGSEFVGRTTKFVGGSNCEFTLTIRDDGFDFQRCGGFSEASVASLGYYPEDKTYPFKRLNAPQKLWLAPNSE</sequence>
<feature type="chain" id="PRO_5003534856" evidence="1">
    <location>
        <begin position="21"/>
        <end position="138"/>
    </location>
</feature>
<evidence type="ECO:0000313" key="3">
    <source>
        <dbReference type="Proteomes" id="UP000003250"/>
    </source>
</evidence>
<accession>H0HZ18</accession>
<dbReference type="EMBL" id="AHAM01000241">
    <property type="protein sequence ID" value="EHK54017.1"/>
    <property type="molecule type" value="Genomic_DNA"/>
</dbReference>
<keyword evidence="1" id="KW-0732">Signal</keyword>
<name>H0HZ18_9HYPH</name>
<dbReference type="AlphaFoldDB" id="H0HZ18"/>
<evidence type="ECO:0000313" key="2">
    <source>
        <dbReference type="EMBL" id="EHK54017.1"/>
    </source>
</evidence>
<dbReference type="RefSeq" id="WP_008839025.1">
    <property type="nucleotide sequence ID" value="NZ_AHAM01000241.1"/>
</dbReference>
<proteinExistence type="predicted"/>
<gene>
    <name evidence="2" type="ORF">MAXJ12_27263</name>
</gene>
<evidence type="ECO:0000256" key="1">
    <source>
        <dbReference type="SAM" id="SignalP"/>
    </source>
</evidence>
<reference evidence="2 3" key="1">
    <citation type="journal article" date="2012" name="J. Bacteriol.">
        <title>Draft Genome Sequence of Mesorhizobium alhagi CCNWXJ12-2T, a Novel Salt-Resistant Species Isolated from the Desert of Northwestern China.</title>
        <authorList>
            <person name="Zhou M."/>
            <person name="Chen W."/>
            <person name="Chen H."/>
            <person name="Wei G."/>
        </authorList>
    </citation>
    <scope>NUCLEOTIDE SEQUENCE [LARGE SCALE GENOMIC DNA]</scope>
    <source>
        <strain evidence="2 3">CCNWXJ12-2</strain>
    </source>
</reference>
<dbReference type="Proteomes" id="UP000003250">
    <property type="component" value="Unassembled WGS sequence"/>
</dbReference>
<protein>
    <submittedName>
        <fullName evidence="2">Uncharacterized protein</fullName>
    </submittedName>
</protein>